<accession>A0ABX8ZDH6</accession>
<evidence type="ECO:0000313" key="9">
    <source>
        <dbReference type="Proteomes" id="UP000825679"/>
    </source>
</evidence>
<feature type="region of interest" description="Disordered" evidence="5">
    <location>
        <begin position="258"/>
        <end position="310"/>
    </location>
</feature>
<keyword evidence="9" id="KW-1185">Reference proteome</keyword>
<feature type="compositionally biased region" description="Basic residues" evidence="5">
    <location>
        <begin position="294"/>
        <end position="310"/>
    </location>
</feature>
<keyword evidence="2" id="KW-0645">Protease</keyword>
<evidence type="ECO:0000256" key="4">
    <source>
        <dbReference type="ARBA" id="ARBA00022807"/>
    </source>
</evidence>
<proteinExistence type="inferred from homology"/>
<evidence type="ECO:0000256" key="1">
    <source>
        <dbReference type="ARBA" id="ARBA00007074"/>
    </source>
</evidence>
<reference evidence="8 9" key="1">
    <citation type="submission" date="2021-08" db="EMBL/GenBank/DDBJ databases">
        <title>complete genome sequencing of Deefgea sp. D25.</title>
        <authorList>
            <person name="Bae J.-W."/>
            <person name="Gim D.-H."/>
        </authorList>
    </citation>
    <scope>NUCLEOTIDE SEQUENCE [LARGE SCALE GENOMIC DNA]</scope>
    <source>
        <strain evidence="8 9">D25</strain>
    </source>
</reference>
<feature type="signal peptide" evidence="6">
    <location>
        <begin position="1"/>
        <end position="20"/>
    </location>
</feature>
<dbReference type="InterPro" id="IPR051202">
    <property type="entry name" value="Peptidase_C40"/>
</dbReference>
<gene>
    <name evidence="8" type="ORF">K4H28_08240</name>
</gene>
<sequence>MKWIVIITTLFALTAANSFADEDMPVGDTSPSAWLGSGDTPAPSPAKARPKKPATRTTEKPTDYTPAQDLLLSAMSLIGVKYTWGGNTPESGLDCSGFIRYVFQNSMNMTLPRTAVEMAQAGKTIDKTELKPGDLVFFNTLGRTFSHVGIYLGDNRFIHSPRAGRSVEVANMGQNYWTSRFTGARRIADGGSDGLNINAMLANSSNEAKRVSSSSRVVNTAAASTRTECKKVTTGKGKNKKTVTKCTRVSVSNKPAIAAKPGKTTRTAKAKTSSTRKSAVKSPAKKNTSQAKKASVKPKSKTPVKTSTKK</sequence>
<organism evidence="8 9">
    <name type="scientific">Deefgea tanakiae</name>
    <dbReference type="NCBI Taxonomy" id="2865840"/>
    <lineage>
        <taxon>Bacteria</taxon>
        <taxon>Pseudomonadati</taxon>
        <taxon>Pseudomonadota</taxon>
        <taxon>Betaproteobacteria</taxon>
        <taxon>Neisseriales</taxon>
        <taxon>Chitinibacteraceae</taxon>
        <taxon>Deefgea</taxon>
    </lineage>
</organism>
<evidence type="ECO:0000256" key="2">
    <source>
        <dbReference type="ARBA" id="ARBA00022670"/>
    </source>
</evidence>
<feature type="region of interest" description="Disordered" evidence="5">
    <location>
        <begin position="29"/>
        <end position="63"/>
    </location>
</feature>
<dbReference type="PANTHER" id="PTHR47053">
    <property type="entry name" value="MUREIN DD-ENDOPEPTIDASE MEPH-RELATED"/>
    <property type="match status" value="1"/>
</dbReference>
<keyword evidence="6" id="KW-0732">Signal</keyword>
<evidence type="ECO:0000259" key="7">
    <source>
        <dbReference type="PROSITE" id="PS51935"/>
    </source>
</evidence>
<feature type="chain" id="PRO_5047113666" evidence="6">
    <location>
        <begin position="21"/>
        <end position="310"/>
    </location>
</feature>
<feature type="compositionally biased region" description="Low complexity" evidence="5">
    <location>
        <begin position="258"/>
        <end position="282"/>
    </location>
</feature>
<feature type="domain" description="NlpC/P60" evidence="7">
    <location>
        <begin position="64"/>
        <end position="188"/>
    </location>
</feature>
<evidence type="ECO:0000313" key="8">
    <source>
        <dbReference type="EMBL" id="QZA79364.1"/>
    </source>
</evidence>
<comment type="similarity">
    <text evidence="1">Belongs to the peptidase C40 family.</text>
</comment>
<keyword evidence="4" id="KW-0788">Thiol protease</keyword>
<dbReference type="SUPFAM" id="SSF54001">
    <property type="entry name" value="Cysteine proteinases"/>
    <property type="match status" value="1"/>
</dbReference>
<keyword evidence="3" id="KW-0378">Hydrolase</keyword>
<dbReference type="Pfam" id="PF00877">
    <property type="entry name" value="NLPC_P60"/>
    <property type="match status" value="1"/>
</dbReference>
<evidence type="ECO:0000256" key="3">
    <source>
        <dbReference type="ARBA" id="ARBA00022801"/>
    </source>
</evidence>
<name>A0ABX8ZDH6_9NEIS</name>
<evidence type="ECO:0000256" key="6">
    <source>
        <dbReference type="SAM" id="SignalP"/>
    </source>
</evidence>
<dbReference type="Gene3D" id="3.90.1720.10">
    <property type="entry name" value="endopeptidase domain like (from Nostoc punctiforme)"/>
    <property type="match status" value="1"/>
</dbReference>
<protein>
    <submittedName>
        <fullName evidence="8">C40 family peptidase</fullName>
    </submittedName>
</protein>
<dbReference type="InterPro" id="IPR038765">
    <property type="entry name" value="Papain-like_cys_pep_sf"/>
</dbReference>
<dbReference type="PROSITE" id="PS51935">
    <property type="entry name" value="NLPC_P60"/>
    <property type="match status" value="1"/>
</dbReference>
<dbReference type="Proteomes" id="UP000825679">
    <property type="component" value="Chromosome"/>
</dbReference>
<dbReference type="EMBL" id="CP081150">
    <property type="protein sequence ID" value="QZA79364.1"/>
    <property type="molecule type" value="Genomic_DNA"/>
</dbReference>
<dbReference type="RefSeq" id="WP_221007881.1">
    <property type="nucleotide sequence ID" value="NZ_CP081150.1"/>
</dbReference>
<dbReference type="InterPro" id="IPR000064">
    <property type="entry name" value="NLP_P60_dom"/>
</dbReference>
<evidence type="ECO:0000256" key="5">
    <source>
        <dbReference type="SAM" id="MobiDB-lite"/>
    </source>
</evidence>
<dbReference type="PANTHER" id="PTHR47053:SF1">
    <property type="entry name" value="MUREIN DD-ENDOPEPTIDASE MEPH-RELATED"/>
    <property type="match status" value="1"/>
</dbReference>